<dbReference type="Gene3D" id="3.40.30.10">
    <property type="entry name" value="Glutaredoxin"/>
    <property type="match status" value="1"/>
</dbReference>
<evidence type="ECO:0000313" key="1">
    <source>
        <dbReference type="EMBL" id="KAB2815626.1"/>
    </source>
</evidence>
<dbReference type="InterPro" id="IPR036249">
    <property type="entry name" value="Thioredoxin-like_sf"/>
</dbReference>
<gene>
    <name evidence="1" type="ORF">F8C82_07945</name>
</gene>
<accession>A0A6L3ZDA2</accession>
<reference evidence="1 2" key="1">
    <citation type="submission" date="2019-10" db="EMBL/GenBank/DDBJ databases">
        <title>Genome sequence of Phaeocystidibacter marisrubri JCM30614 (type strain).</title>
        <authorList>
            <person name="Bowman J.P."/>
        </authorList>
    </citation>
    <scope>NUCLEOTIDE SEQUENCE [LARGE SCALE GENOMIC DNA]</scope>
    <source>
        <strain evidence="1 2">JCM 30614</strain>
    </source>
</reference>
<dbReference type="AlphaFoldDB" id="A0A6L3ZDA2"/>
<dbReference type="Proteomes" id="UP000484164">
    <property type="component" value="Unassembled WGS sequence"/>
</dbReference>
<evidence type="ECO:0000313" key="2">
    <source>
        <dbReference type="Proteomes" id="UP000484164"/>
    </source>
</evidence>
<comment type="caution">
    <text evidence="1">The sequence shown here is derived from an EMBL/GenBank/DDBJ whole genome shotgun (WGS) entry which is preliminary data.</text>
</comment>
<sequence length="238" mass="27754">MNHLTLDHTKEERGEPRVLNGISHLHSEADAMVIHYFSDPISIECYDEEHKLSRFLENSGLTIPVRYHIGELSPFLFESAVDTGLLPVIMSQRWMRASEQYDYPISGKVWISDPPSSMFPLIIHVKAAESQSAEKAIDFYKRLRERMMFSGRNPNRNHELVEAAKRSHLDIKLIRKQCSRAAVRWYQDDLMLIEKLGIVGFPAFVFGREAHPRSYDHSIYYTAEQLIHEIQKRERVED</sequence>
<protein>
    <recommendedName>
        <fullName evidence="3">DsbA family protein</fullName>
    </recommendedName>
</protein>
<keyword evidence="2" id="KW-1185">Reference proteome</keyword>
<dbReference type="OrthoDB" id="9813770at2"/>
<dbReference type="EMBL" id="WBVQ01000002">
    <property type="protein sequence ID" value="KAB2815626.1"/>
    <property type="molecule type" value="Genomic_DNA"/>
</dbReference>
<dbReference type="SUPFAM" id="SSF52833">
    <property type="entry name" value="Thioredoxin-like"/>
    <property type="match status" value="1"/>
</dbReference>
<proteinExistence type="predicted"/>
<name>A0A6L3ZDA2_9FLAO</name>
<evidence type="ECO:0008006" key="3">
    <source>
        <dbReference type="Google" id="ProtNLM"/>
    </source>
</evidence>
<organism evidence="1 2">
    <name type="scientific">Phaeocystidibacter marisrubri</name>
    <dbReference type="NCBI Taxonomy" id="1577780"/>
    <lineage>
        <taxon>Bacteria</taxon>
        <taxon>Pseudomonadati</taxon>
        <taxon>Bacteroidota</taxon>
        <taxon>Flavobacteriia</taxon>
        <taxon>Flavobacteriales</taxon>
        <taxon>Phaeocystidibacteraceae</taxon>
        <taxon>Phaeocystidibacter</taxon>
    </lineage>
</organism>
<dbReference type="Pfam" id="PF13743">
    <property type="entry name" value="Thioredoxin_5"/>
    <property type="match status" value="1"/>
</dbReference>